<evidence type="ECO:0000313" key="3">
    <source>
        <dbReference type="EMBL" id="AGA26339.1"/>
    </source>
</evidence>
<keyword evidence="1" id="KW-0472">Membrane</keyword>
<protein>
    <submittedName>
        <fullName evidence="3">Fatty acid desaturase</fullName>
    </submittedName>
</protein>
<dbReference type="InterPro" id="IPR005804">
    <property type="entry name" value="FA_desaturase_dom"/>
</dbReference>
<dbReference type="AlphaFoldDB" id="L0DAE0"/>
<organism evidence="3 4">
    <name type="scientific">Singulisphaera acidiphila (strain ATCC BAA-1392 / DSM 18658 / VKM B-2454 / MOB10)</name>
    <dbReference type="NCBI Taxonomy" id="886293"/>
    <lineage>
        <taxon>Bacteria</taxon>
        <taxon>Pseudomonadati</taxon>
        <taxon>Planctomycetota</taxon>
        <taxon>Planctomycetia</taxon>
        <taxon>Isosphaerales</taxon>
        <taxon>Isosphaeraceae</taxon>
        <taxon>Singulisphaera</taxon>
    </lineage>
</organism>
<dbReference type="RefSeq" id="WP_015245506.1">
    <property type="nucleotide sequence ID" value="NC_019892.1"/>
</dbReference>
<dbReference type="Proteomes" id="UP000010798">
    <property type="component" value="Chromosome"/>
</dbReference>
<dbReference type="EMBL" id="CP003364">
    <property type="protein sequence ID" value="AGA26339.1"/>
    <property type="molecule type" value="Genomic_DNA"/>
</dbReference>
<evidence type="ECO:0000313" key="4">
    <source>
        <dbReference type="Proteomes" id="UP000010798"/>
    </source>
</evidence>
<reference evidence="3 4" key="1">
    <citation type="submission" date="2012-02" db="EMBL/GenBank/DDBJ databases">
        <title>Complete sequence of chromosome of Singulisphaera acidiphila DSM 18658.</title>
        <authorList>
            <consortium name="US DOE Joint Genome Institute (JGI-PGF)"/>
            <person name="Lucas S."/>
            <person name="Copeland A."/>
            <person name="Lapidus A."/>
            <person name="Glavina del Rio T."/>
            <person name="Dalin E."/>
            <person name="Tice H."/>
            <person name="Bruce D."/>
            <person name="Goodwin L."/>
            <person name="Pitluck S."/>
            <person name="Peters L."/>
            <person name="Ovchinnikova G."/>
            <person name="Chertkov O."/>
            <person name="Kyrpides N."/>
            <person name="Mavromatis K."/>
            <person name="Ivanova N."/>
            <person name="Brettin T."/>
            <person name="Detter J.C."/>
            <person name="Han C."/>
            <person name="Larimer F."/>
            <person name="Land M."/>
            <person name="Hauser L."/>
            <person name="Markowitz V."/>
            <person name="Cheng J.-F."/>
            <person name="Hugenholtz P."/>
            <person name="Woyke T."/>
            <person name="Wu D."/>
            <person name="Tindall B."/>
            <person name="Pomrenke H."/>
            <person name="Brambilla E."/>
            <person name="Klenk H.-P."/>
            <person name="Eisen J.A."/>
        </authorList>
    </citation>
    <scope>NUCLEOTIDE SEQUENCE [LARGE SCALE GENOMIC DNA]</scope>
    <source>
        <strain evidence="4">ATCC BAA-1392 / DSM 18658 / VKM B-2454 / MOB10</strain>
    </source>
</reference>
<evidence type="ECO:0000259" key="2">
    <source>
        <dbReference type="Pfam" id="PF00487"/>
    </source>
</evidence>
<evidence type="ECO:0000256" key="1">
    <source>
        <dbReference type="SAM" id="Phobius"/>
    </source>
</evidence>
<dbReference type="KEGG" id="saci:Sinac_1986"/>
<proteinExistence type="predicted"/>
<feature type="domain" description="Fatty acid desaturase" evidence="2">
    <location>
        <begin position="14"/>
        <end position="127"/>
    </location>
</feature>
<keyword evidence="1" id="KW-1133">Transmembrane helix</keyword>
<accession>L0DAE0</accession>
<dbReference type="OrthoDB" id="342534at2"/>
<feature type="transmembrane region" description="Helical" evidence="1">
    <location>
        <begin position="20"/>
        <end position="38"/>
    </location>
</feature>
<dbReference type="eggNOG" id="COG3239">
    <property type="taxonomic scope" value="Bacteria"/>
</dbReference>
<name>L0DAE0_SINAD</name>
<dbReference type="HOGENOM" id="CLU_1905355_0_0_0"/>
<gene>
    <name evidence="3" type="ordered locus">Sinac_1986</name>
</gene>
<keyword evidence="4" id="KW-1185">Reference proteome</keyword>
<keyword evidence="1" id="KW-0812">Transmembrane</keyword>
<sequence length="133" mass="15203">MQPRVWFWALRHGRQSRVWIVGKGIACLLLVGTALALARVSLVLPVYALLIIIGSWIIPLVTSYIPHDPTGVDELTQTRAFRGMIASAIALEHLYHLEHHLYPSVPHHNWARLAKWLDPHLERAGVRPIKLWF</sequence>
<dbReference type="STRING" id="886293.Sinac_1986"/>
<feature type="transmembrane region" description="Helical" evidence="1">
    <location>
        <begin position="44"/>
        <end position="65"/>
    </location>
</feature>
<dbReference type="GO" id="GO:0006629">
    <property type="term" value="P:lipid metabolic process"/>
    <property type="evidence" value="ECO:0007669"/>
    <property type="project" value="InterPro"/>
</dbReference>
<dbReference type="Pfam" id="PF00487">
    <property type="entry name" value="FA_desaturase"/>
    <property type="match status" value="1"/>
</dbReference>